<gene>
    <name evidence="1" type="ORF">BDY21DRAFT_406886</name>
</gene>
<dbReference type="AlphaFoldDB" id="A0A6A6NLF0"/>
<dbReference type="Proteomes" id="UP000799766">
    <property type="component" value="Unassembled WGS sequence"/>
</dbReference>
<sequence length="228" mass="24328">MKAARGDAIESVAGFVLGKHILSIRQRFAAATPPSSANGRATGLQILQTFAHEPRSIVEADKGPSLPSGKVAGAARGSVHTATASVERAPVLAPLRQRRPGLPPAGKSERRAPARFAAGGRHWPPPGPWGGLALDTSTSSVVWLENAREPDAQGRPEKGQLPRRSRIGLGWRHQEIGQDLWRLVESFALLACVLGVAKVRDAATRATTATSRRRGFWGGIQRMAHQST</sequence>
<organism evidence="1 2">
    <name type="scientific">Lineolata rhizophorae</name>
    <dbReference type="NCBI Taxonomy" id="578093"/>
    <lineage>
        <taxon>Eukaryota</taxon>
        <taxon>Fungi</taxon>
        <taxon>Dikarya</taxon>
        <taxon>Ascomycota</taxon>
        <taxon>Pezizomycotina</taxon>
        <taxon>Dothideomycetes</taxon>
        <taxon>Dothideomycetes incertae sedis</taxon>
        <taxon>Lineolatales</taxon>
        <taxon>Lineolataceae</taxon>
        <taxon>Lineolata</taxon>
    </lineage>
</organism>
<accession>A0A6A6NLF0</accession>
<name>A0A6A6NLF0_9PEZI</name>
<dbReference type="EMBL" id="MU001709">
    <property type="protein sequence ID" value="KAF2452469.1"/>
    <property type="molecule type" value="Genomic_DNA"/>
</dbReference>
<keyword evidence="2" id="KW-1185">Reference proteome</keyword>
<protein>
    <submittedName>
        <fullName evidence="1">Uncharacterized protein</fullName>
    </submittedName>
</protein>
<reference evidence="1" key="1">
    <citation type="journal article" date="2020" name="Stud. Mycol.">
        <title>101 Dothideomycetes genomes: a test case for predicting lifestyles and emergence of pathogens.</title>
        <authorList>
            <person name="Haridas S."/>
            <person name="Albert R."/>
            <person name="Binder M."/>
            <person name="Bloem J."/>
            <person name="Labutti K."/>
            <person name="Salamov A."/>
            <person name="Andreopoulos B."/>
            <person name="Baker S."/>
            <person name="Barry K."/>
            <person name="Bills G."/>
            <person name="Bluhm B."/>
            <person name="Cannon C."/>
            <person name="Castanera R."/>
            <person name="Culley D."/>
            <person name="Daum C."/>
            <person name="Ezra D."/>
            <person name="Gonzalez J."/>
            <person name="Henrissat B."/>
            <person name="Kuo A."/>
            <person name="Liang C."/>
            <person name="Lipzen A."/>
            <person name="Lutzoni F."/>
            <person name="Magnuson J."/>
            <person name="Mondo S."/>
            <person name="Nolan M."/>
            <person name="Ohm R."/>
            <person name="Pangilinan J."/>
            <person name="Park H.-J."/>
            <person name="Ramirez L."/>
            <person name="Alfaro M."/>
            <person name="Sun H."/>
            <person name="Tritt A."/>
            <person name="Yoshinaga Y."/>
            <person name="Zwiers L.-H."/>
            <person name="Turgeon B."/>
            <person name="Goodwin S."/>
            <person name="Spatafora J."/>
            <person name="Crous P."/>
            <person name="Grigoriev I."/>
        </authorList>
    </citation>
    <scope>NUCLEOTIDE SEQUENCE</scope>
    <source>
        <strain evidence="1">ATCC 16933</strain>
    </source>
</reference>
<evidence type="ECO:0000313" key="1">
    <source>
        <dbReference type="EMBL" id="KAF2452469.1"/>
    </source>
</evidence>
<evidence type="ECO:0000313" key="2">
    <source>
        <dbReference type="Proteomes" id="UP000799766"/>
    </source>
</evidence>
<proteinExistence type="predicted"/>